<proteinExistence type="predicted"/>
<dbReference type="Gene3D" id="3.40.50.1010">
    <property type="entry name" value="5'-nuclease"/>
    <property type="match status" value="1"/>
</dbReference>
<protein>
    <recommendedName>
        <fullName evidence="1">PIN domain-containing protein</fullName>
    </recommendedName>
</protein>
<evidence type="ECO:0000313" key="3">
    <source>
        <dbReference type="Proteomes" id="UP000237684"/>
    </source>
</evidence>
<organism evidence="2 3">
    <name type="scientific">Abditibacterium utsteinense</name>
    <dbReference type="NCBI Taxonomy" id="1960156"/>
    <lineage>
        <taxon>Bacteria</taxon>
        <taxon>Pseudomonadati</taxon>
        <taxon>Abditibacteriota</taxon>
        <taxon>Abditibacteriia</taxon>
        <taxon>Abditibacteriales</taxon>
        <taxon>Abditibacteriaceae</taxon>
        <taxon>Abditibacterium</taxon>
    </lineage>
</organism>
<reference evidence="2 3" key="1">
    <citation type="journal article" date="2018" name="Syst. Appl. Microbiol.">
        <title>Abditibacterium utsteinense sp. nov., the first cultivated member of candidate phylum FBP, isolated from ice-free Antarctic soil samples.</title>
        <authorList>
            <person name="Tahon G."/>
            <person name="Tytgat B."/>
            <person name="Lebbe L."/>
            <person name="Carlier A."/>
            <person name="Willems A."/>
        </authorList>
    </citation>
    <scope>NUCLEOTIDE SEQUENCE [LARGE SCALE GENOMIC DNA]</scope>
    <source>
        <strain evidence="2 3">LMG 29911</strain>
    </source>
</reference>
<dbReference type="PANTHER" id="PTHR42188">
    <property type="entry name" value="23S RRNA-SPECIFIC ENDONUCLEASE VAPC20"/>
    <property type="match status" value="1"/>
</dbReference>
<dbReference type="EMBL" id="NIGF01000003">
    <property type="protein sequence ID" value="PQV64737.1"/>
    <property type="molecule type" value="Genomic_DNA"/>
</dbReference>
<sequence>MIFADTGYFIALLKERDELHERALRWSDVIREPVLTSDYVLVEVVNNASVPIIRRRLHVFLERLRGASQIEVVSASPALMEAGIAFHKARSDKEWSLTDCISFIIMQERGIMRALAHDHHFEQAGFEALLRREP</sequence>
<dbReference type="Proteomes" id="UP000237684">
    <property type="component" value="Unassembled WGS sequence"/>
</dbReference>
<name>A0A2S8SVA7_9BACT</name>
<evidence type="ECO:0000259" key="1">
    <source>
        <dbReference type="Pfam" id="PF01850"/>
    </source>
</evidence>
<keyword evidence="3" id="KW-1185">Reference proteome</keyword>
<dbReference type="GO" id="GO:0016075">
    <property type="term" value="P:rRNA catabolic process"/>
    <property type="evidence" value="ECO:0007669"/>
    <property type="project" value="TreeGrafter"/>
</dbReference>
<accession>A0A2S8SVA7</accession>
<dbReference type="RefSeq" id="WP_105482629.1">
    <property type="nucleotide sequence ID" value="NZ_NIGF01000003.1"/>
</dbReference>
<dbReference type="InParanoid" id="A0A2S8SVA7"/>
<dbReference type="GO" id="GO:0004521">
    <property type="term" value="F:RNA endonuclease activity"/>
    <property type="evidence" value="ECO:0007669"/>
    <property type="project" value="InterPro"/>
</dbReference>
<evidence type="ECO:0000313" key="2">
    <source>
        <dbReference type="EMBL" id="PQV64737.1"/>
    </source>
</evidence>
<dbReference type="OrthoDB" id="164456at2"/>
<comment type="caution">
    <text evidence="2">The sequence shown here is derived from an EMBL/GenBank/DDBJ whole genome shotgun (WGS) entry which is preliminary data.</text>
</comment>
<feature type="domain" description="PIN" evidence="1">
    <location>
        <begin position="2"/>
        <end position="126"/>
    </location>
</feature>
<gene>
    <name evidence="2" type="ORF">B1R32_1034</name>
</gene>
<dbReference type="SUPFAM" id="SSF88723">
    <property type="entry name" value="PIN domain-like"/>
    <property type="match status" value="1"/>
</dbReference>
<dbReference type="PANTHER" id="PTHR42188:SF1">
    <property type="entry name" value="23S RRNA-SPECIFIC ENDONUCLEASE VAPC20"/>
    <property type="match status" value="1"/>
</dbReference>
<dbReference type="AlphaFoldDB" id="A0A2S8SVA7"/>
<dbReference type="InterPro" id="IPR029060">
    <property type="entry name" value="PIN-like_dom_sf"/>
</dbReference>
<dbReference type="InterPro" id="IPR002716">
    <property type="entry name" value="PIN_dom"/>
</dbReference>
<dbReference type="InterPro" id="IPR039018">
    <property type="entry name" value="VapC20-like"/>
</dbReference>
<dbReference type="Pfam" id="PF01850">
    <property type="entry name" value="PIN"/>
    <property type="match status" value="1"/>
</dbReference>